<dbReference type="Gene3D" id="1.10.10.10">
    <property type="entry name" value="Winged helix-like DNA-binding domain superfamily/Winged helix DNA-binding domain"/>
    <property type="match status" value="1"/>
</dbReference>
<dbReference type="PANTHER" id="PTHR33169">
    <property type="entry name" value="PADR-FAMILY TRANSCRIPTIONAL REGULATOR"/>
    <property type="match status" value="1"/>
</dbReference>
<dbReference type="InterPro" id="IPR036388">
    <property type="entry name" value="WH-like_DNA-bd_sf"/>
</dbReference>
<evidence type="ECO:0000313" key="2">
    <source>
        <dbReference type="EMBL" id="KEZ87050.1"/>
    </source>
</evidence>
<reference evidence="2 3" key="1">
    <citation type="submission" date="2014-07" db="EMBL/GenBank/DDBJ databases">
        <title>Draft genome of Clostridium sulfidigenes 113A isolated from sediments associated with methane hydrate from Krishna Godavari basin.</title>
        <authorList>
            <person name="Honkalas V.S."/>
            <person name="Dabir A.P."/>
            <person name="Arora P."/>
            <person name="Dhakephalkar P.K."/>
        </authorList>
    </citation>
    <scope>NUCLEOTIDE SEQUENCE [LARGE SCALE GENOMIC DNA]</scope>
    <source>
        <strain evidence="2 3">113A</strain>
    </source>
</reference>
<organism evidence="2 3">
    <name type="scientific">Clostridium sulfidigenes</name>
    <dbReference type="NCBI Taxonomy" id="318464"/>
    <lineage>
        <taxon>Bacteria</taxon>
        <taxon>Bacillati</taxon>
        <taxon>Bacillota</taxon>
        <taxon>Clostridia</taxon>
        <taxon>Eubacteriales</taxon>
        <taxon>Clostridiaceae</taxon>
        <taxon>Clostridium</taxon>
    </lineage>
</organism>
<dbReference type="InterPro" id="IPR036390">
    <property type="entry name" value="WH_DNA-bd_sf"/>
</dbReference>
<keyword evidence="3" id="KW-1185">Reference proteome</keyword>
<accession>A0A084JDL6</accession>
<dbReference type="Proteomes" id="UP000028542">
    <property type="component" value="Unassembled WGS sequence"/>
</dbReference>
<gene>
    <name evidence="2" type="ORF">IO99_07320</name>
</gene>
<evidence type="ECO:0000259" key="1">
    <source>
        <dbReference type="Pfam" id="PF03551"/>
    </source>
</evidence>
<proteinExistence type="predicted"/>
<feature type="domain" description="Transcription regulator PadR N-terminal" evidence="1">
    <location>
        <begin position="16"/>
        <end position="88"/>
    </location>
</feature>
<evidence type="ECO:0000313" key="3">
    <source>
        <dbReference type="Proteomes" id="UP000028542"/>
    </source>
</evidence>
<dbReference type="EMBL" id="JPMD01000015">
    <property type="protein sequence ID" value="KEZ87050.1"/>
    <property type="molecule type" value="Genomic_DNA"/>
</dbReference>
<dbReference type="eggNOG" id="COG1695">
    <property type="taxonomic scope" value="Bacteria"/>
</dbReference>
<dbReference type="AlphaFoldDB" id="A0A084JDL6"/>
<name>A0A084JDL6_9CLOT</name>
<dbReference type="RefSeq" id="WP_035131768.1">
    <property type="nucleotide sequence ID" value="NZ_JPMD01000015.1"/>
</dbReference>
<comment type="caution">
    <text evidence="2">The sequence shown here is derived from an EMBL/GenBank/DDBJ whole genome shotgun (WGS) entry which is preliminary data.</text>
</comment>
<dbReference type="SUPFAM" id="SSF46785">
    <property type="entry name" value="Winged helix' DNA-binding domain"/>
    <property type="match status" value="1"/>
</dbReference>
<dbReference type="Pfam" id="PF03551">
    <property type="entry name" value="PadR"/>
    <property type="match status" value="1"/>
</dbReference>
<sequence length="110" mass="12649">MNNKSQLLKGSLEGCVLKIIDLKDEIYGYDIARILKDNGFTDISEGTLYPLYTRLQKNGFISSKMKESPLGPARKYYSLTDKGREELKDFVDTWEYMSKNINDIIKGNIQ</sequence>
<dbReference type="InterPro" id="IPR005149">
    <property type="entry name" value="Tscrpt_reg_PadR_N"/>
</dbReference>
<dbReference type="STRING" id="318464.IO99_07320"/>
<dbReference type="PANTHER" id="PTHR33169:SF14">
    <property type="entry name" value="TRANSCRIPTIONAL REGULATOR RV3488"/>
    <property type="match status" value="1"/>
</dbReference>
<dbReference type="InterPro" id="IPR052509">
    <property type="entry name" value="Metal_resp_DNA-bind_regulator"/>
</dbReference>
<protein>
    <submittedName>
        <fullName evidence="2">PadR family transcriptional regulator</fullName>
    </submittedName>
</protein>